<dbReference type="OrthoDB" id="9788127at2"/>
<dbReference type="InterPro" id="IPR019004">
    <property type="entry name" value="YqeY/Aim41"/>
</dbReference>
<organism evidence="1 2">
    <name type="scientific">Geobacter argillaceus</name>
    <dbReference type="NCBI Taxonomy" id="345631"/>
    <lineage>
        <taxon>Bacteria</taxon>
        <taxon>Pseudomonadati</taxon>
        <taxon>Thermodesulfobacteriota</taxon>
        <taxon>Desulfuromonadia</taxon>
        <taxon>Geobacterales</taxon>
        <taxon>Geobacteraceae</taxon>
        <taxon>Geobacter</taxon>
    </lineage>
</organism>
<dbReference type="AlphaFoldDB" id="A0A562WRY7"/>
<dbReference type="PANTHER" id="PTHR28055:SF1">
    <property type="entry name" value="ALTERED INHERITANCE OF MITOCHONDRIA PROTEIN 41, MITOCHONDRIAL"/>
    <property type="match status" value="1"/>
</dbReference>
<proteinExistence type="predicted"/>
<dbReference type="GO" id="GO:0016884">
    <property type="term" value="F:carbon-nitrogen ligase activity, with glutamine as amido-N-donor"/>
    <property type="evidence" value="ECO:0007669"/>
    <property type="project" value="InterPro"/>
</dbReference>
<dbReference type="InterPro" id="IPR042184">
    <property type="entry name" value="YqeY/Aim41_N"/>
</dbReference>
<gene>
    <name evidence="1" type="ORF">JN12_00007</name>
</gene>
<dbReference type="Proteomes" id="UP000319449">
    <property type="component" value="Unassembled WGS sequence"/>
</dbReference>
<dbReference type="InterPro" id="IPR023168">
    <property type="entry name" value="GatB_Yqey_C_2"/>
</dbReference>
<sequence>MSLRDRLTEAMKTAMRAKDDITLATVRQVRSVVKNREIELKSELDDQGIGEVIASLVKQRRESIRMFAEAGRNDLAEKEERELQILLGFLPEQLTREEIAALVDRIVVESGAQGTKDMGRVMKLVMPHVAGRADGKLVNEAVRDRLSAA</sequence>
<accession>A0A562WRY7</accession>
<comment type="caution">
    <text evidence="1">The sequence shown here is derived from an EMBL/GenBank/DDBJ whole genome shotgun (WGS) entry which is preliminary data.</text>
</comment>
<evidence type="ECO:0008006" key="3">
    <source>
        <dbReference type="Google" id="ProtNLM"/>
    </source>
</evidence>
<reference evidence="1 2" key="1">
    <citation type="submission" date="2019-07" db="EMBL/GenBank/DDBJ databases">
        <title>Genomic Encyclopedia of Archaeal and Bacterial Type Strains, Phase II (KMG-II): from individual species to whole genera.</title>
        <authorList>
            <person name="Goeker M."/>
        </authorList>
    </citation>
    <scope>NUCLEOTIDE SEQUENCE [LARGE SCALE GENOMIC DNA]</scope>
    <source>
        <strain evidence="1 2">ATCC BAA-1139</strain>
    </source>
</reference>
<dbReference type="EMBL" id="VLLN01000001">
    <property type="protein sequence ID" value="TWJ33335.1"/>
    <property type="molecule type" value="Genomic_DNA"/>
</dbReference>
<dbReference type="SUPFAM" id="SSF89095">
    <property type="entry name" value="GatB/YqeY motif"/>
    <property type="match status" value="1"/>
</dbReference>
<dbReference type="InterPro" id="IPR003789">
    <property type="entry name" value="Asn/Gln_tRNA_amidoTrase-B-like"/>
</dbReference>
<protein>
    <recommendedName>
        <fullName evidence="3">GatB/YqeY domain-containing protein</fullName>
    </recommendedName>
</protein>
<evidence type="ECO:0000313" key="2">
    <source>
        <dbReference type="Proteomes" id="UP000319449"/>
    </source>
</evidence>
<dbReference type="RefSeq" id="WP_145016821.1">
    <property type="nucleotide sequence ID" value="NZ_VLLN01000001.1"/>
</dbReference>
<evidence type="ECO:0000313" key="1">
    <source>
        <dbReference type="EMBL" id="TWJ33335.1"/>
    </source>
</evidence>
<name>A0A562WRY7_9BACT</name>
<keyword evidence="2" id="KW-1185">Reference proteome</keyword>
<dbReference type="Gene3D" id="1.10.1510.10">
    <property type="entry name" value="Uncharacterised protein YqeY/AIM41 PF09424, N-terminal domain"/>
    <property type="match status" value="1"/>
</dbReference>
<dbReference type="Gene3D" id="1.10.10.410">
    <property type="match status" value="1"/>
</dbReference>
<dbReference type="Pfam" id="PF09424">
    <property type="entry name" value="YqeY"/>
    <property type="match status" value="1"/>
</dbReference>
<dbReference type="PANTHER" id="PTHR28055">
    <property type="entry name" value="ALTERED INHERITANCE OF MITOCHONDRIA PROTEIN 41, MITOCHONDRIAL"/>
    <property type="match status" value="1"/>
</dbReference>